<dbReference type="SUPFAM" id="SSF64518">
    <property type="entry name" value="Phase 1 flagellin"/>
    <property type="match status" value="1"/>
</dbReference>
<dbReference type="Proteomes" id="UP000027725">
    <property type="component" value="Unassembled WGS sequence"/>
</dbReference>
<dbReference type="AlphaFoldDB" id="A0A074TEZ9"/>
<dbReference type="OrthoDB" id="7312911at2"/>
<dbReference type="STRING" id="1185766.SAMN05216224_104205"/>
<dbReference type="Pfam" id="PF00700">
    <property type="entry name" value="Flagellin_C"/>
    <property type="match status" value="1"/>
</dbReference>
<keyword evidence="2" id="KW-0969">Cilium</keyword>
<name>A0A074TEZ9_9RHOB</name>
<evidence type="ECO:0000313" key="2">
    <source>
        <dbReference type="EMBL" id="KEP70296.1"/>
    </source>
</evidence>
<protein>
    <submittedName>
        <fullName evidence="2">Flagellar hook protein</fullName>
    </submittedName>
</protein>
<dbReference type="RefSeq" id="WP_038064139.1">
    <property type="nucleotide sequence ID" value="NZ_FOVB01000004.1"/>
</dbReference>
<sequence>MAYLSIGDMAQNYTLRHHNAQLKSTLNRLSEEVVTGEKKDTGAALGGDFSAFSGINRSLTMLESYKIVTSEATLALDTMQASLGTIQSLSDQIGATILSSSNEANPTLVDAAVADASVMFDTVISALNTNAAGQYLFSGIARDTAPLPTPDDLLAALTTEIAGATTAQEVVSRVSDWFDAPPGGGGFLDTAYQGDDSQPVSYRVADSEVTQITSSAADPRLRDVLKGFAIAALTADGLFAGNAAMRGQLAAASGEAIMTGNYTLTSLVADIGAHQGRVADAATRNAAEGTALQIARNGLVAADPYETASALEAMTTQLETLYTLTGRLSRLTLADYI</sequence>
<dbReference type="EMBL" id="JHEH01000006">
    <property type="protein sequence ID" value="KEP70296.1"/>
    <property type="molecule type" value="Genomic_DNA"/>
</dbReference>
<organism evidence="2 3">
    <name type="scientific">Thioclava dalianensis</name>
    <dbReference type="NCBI Taxonomy" id="1185766"/>
    <lineage>
        <taxon>Bacteria</taxon>
        <taxon>Pseudomonadati</taxon>
        <taxon>Pseudomonadota</taxon>
        <taxon>Alphaproteobacteria</taxon>
        <taxon>Rhodobacterales</taxon>
        <taxon>Paracoccaceae</taxon>
        <taxon>Thioclava</taxon>
    </lineage>
</organism>
<comment type="caution">
    <text evidence="2">The sequence shown here is derived from an EMBL/GenBank/DDBJ whole genome shotgun (WGS) entry which is preliminary data.</text>
</comment>
<dbReference type="InterPro" id="IPR046358">
    <property type="entry name" value="Flagellin_C"/>
</dbReference>
<reference evidence="2 3" key="1">
    <citation type="submission" date="2014-03" db="EMBL/GenBank/DDBJ databases">
        <title>The draft genome sequence of Thioclava dalianensis DLFJ1-1.</title>
        <authorList>
            <person name="Lai Q."/>
            <person name="Shao Z."/>
        </authorList>
    </citation>
    <scope>NUCLEOTIDE SEQUENCE [LARGE SCALE GENOMIC DNA]</scope>
    <source>
        <strain evidence="2 3">DLFJ1-1</strain>
    </source>
</reference>
<dbReference type="eggNOG" id="COG1344">
    <property type="taxonomic scope" value="Bacteria"/>
</dbReference>
<dbReference type="Gene3D" id="1.20.1330.10">
    <property type="entry name" value="f41 fragment of flagellin, N-terminal domain"/>
    <property type="match status" value="1"/>
</dbReference>
<keyword evidence="3" id="KW-1185">Reference proteome</keyword>
<evidence type="ECO:0000259" key="1">
    <source>
        <dbReference type="Pfam" id="PF00700"/>
    </source>
</evidence>
<feature type="domain" description="Flagellin C-terminal" evidence="1">
    <location>
        <begin position="262"/>
        <end position="331"/>
    </location>
</feature>
<gene>
    <name evidence="2" type="ORF">DL1_17200</name>
</gene>
<accession>A0A074TEZ9</accession>
<proteinExistence type="predicted"/>
<keyword evidence="2" id="KW-0966">Cell projection</keyword>
<evidence type="ECO:0000313" key="3">
    <source>
        <dbReference type="Proteomes" id="UP000027725"/>
    </source>
</evidence>
<keyword evidence="2" id="KW-0282">Flagellum</keyword>